<feature type="compositionally biased region" description="Basic and acidic residues" evidence="3">
    <location>
        <begin position="540"/>
        <end position="568"/>
    </location>
</feature>
<feature type="repeat" description="RCC1" evidence="2">
    <location>
        <begin position="78"/>
        <end position="129"/>
    </location>
</feature>
<dbReference type="AlphaFoldDB" id="A0A1A8WFK0"/>
<feature type="compositionally biased region" description="Basic and acidic residues" evidence="3">
    <location>
        <begin position="305"/>
        <end position="318"/>
    </location>
</feature>
<dbReference type="EMBL" id="FLQV01000391">
    <property type="protein sequence ID" value="SBS91725.1"/>
    <property type="molecule type" value="Genomic_DNA"/>
</dbReference>
<feature type="repeat" description="RCC1" evidence="2">
    <location>
        <begin position="377"/>
        <end position="427"/>
    </location>
</feature>
<reference evidence="5" key="1">
    <citation type="submission" date="2016-05" db="EMBL/GenBank/DDBJ databases">
        <authorList>
            <person name="Naeem Raeece"/>
        </authorList>
    </citation>
    <scope>NUCLEOTIDE SEQUENCE [LARGE SCALE GENOMIC DNA]</scope>
</reference>
<dbReference type="PRINTS" id="PR00633">
    <property type="entry name" value="RCCNDNSATION"/>
</dbReference>
<dbReference type="InterPro" id="IPR000408">
    <property type="entry name" value="Reg_chr_condens"/>
</dbReference>
<evidence type="ECO:0000256" key="1">
    <source>
        <dbReference type="ARBA" id="ARBA00022737"/>
    </source>
</evidence>
<dbReference type="Proteomes" id="UP000078546">
    <property type="component" value="Unassembled WGS sequence"/>
</dbReference>
<keyword evidence="1" id="KW-0677">Repeat</keyword>
<dbReference type="Pfam" id="PF00415">
    <property type="entry name" value="RCC1"/>
    <property type="match status" value="4"/>
</dbReference>
<evidence type="ECO:0000313" key="5">
    <source>
        <dbReference type="Proteomes" id="UP000078546"/>
    </source>
</evidence>
<accession>A0A1A8WFK0</accession>
<dbReference type="PROSITE" id="PS50012">
    <property type="entry name" value="RCC1_3"/>
    <property type="match status" value="4"/>
</dbReference>
<proteinExistence type="predicted"/>
<evidence type="ECO:0000256" key="2">
    <source>
        <dbReference type="PROSITE-ProRule" id="PRU00235"/>
    </source>
</evidence>
<dbReference type="InterPro" id="IPR051625">
    <property type="entry name" value="Signaling_Regulatory_Domain"/>
</dbReference>
<dbReference type="PROSITE" id="PS00626">
    <property type="entry name" value="RCC1_2"/>
    <property type="match status" value="2"/>
</dbReference>
<evidence type="ECO:0000313" key="4">
    <source>
        <dbReference type="EMBL" id="SBS91725.1"/>
    </source>
</evidence>
<feature type="repeat" description="RCC1" evidence="2">
    <location>
        <begin position="325"/>
        <end position="376"/>
    </location>
</feature>
<feature type="compositionally biased region" description="Acidic residues" evidence="3">
    <location>
        <begin position="265"/>
        <end position="277"/>
    </location>
</feature>
<evidence type="ECO:0000256" key="3">
    <source>
        <dbReference type="SAM" id="MobiDB-lite"/>
    </source>
</evidence>
<sequence>MCYLAEGVPIILPFCECTVSETIFSREWGKEAENTDLFFTGQMYNKKRKSSLLNIRTNVHVKNVYSGPNNIIIIYENDDFEIVGLNNHGQLGLGDKISRNKLSINPILSKQKIRKVSCGYEHIIALMCNYNIFVWGNNQFGQLGIGNNTEEISTPLLLYFNEKVVDIACGKNHSVFLTECERKNINFHSDNAGIKKRNNSSVVSKKEKKKNSNNCLNRFDININDDVDNTIGEEFFQRGTSNPEAENEGEKHQQGEIGGNKSDAEIDQGEESEECEQYEECEESEKCEQYEEGEVECGEGSGGGKDNKKGNQHEKAKKTEGDARFHVYACGAGSDGKLGFKNEDNVYFPKRIDIKKRLEIGSIYAGCNHNALLTYSGKMYTWGYNKNGELGVNYGKSSYKIKEINLNNDKIVKVSLGKRYSACLTKSNAFYVWGNGMIKIKKMNMSNLRIKEFSCNEDNIIILTEDNKLLLIDASKKVHYMNKLLQTKLSTDKKVVDSIQYNFVGNGCNYLYAHISMGSKDVNKTSTLSVTYYKKRELQETKHSRNNVEKENVPLFSKNERTSGEQKKGIHSSEINKEQIQCSGIDVFKDTSKDIVIYDVSENENRIITCGVYNGYNVRETGETRIFSIKEESGEKRKKLQIEKMIDEIKLGIVVEDATNVVETEKVELYGEMEGEKAHNELQLGVRYEETVKGYMENEPENEAIHTLMENAQMRKDRYTDFPFLKARNYGHFLSKGGKYRKGKKNLEKCGSYSDDSLKMIEVNATSDCAEVKMGKSYGKKNIKHTSRDGHTEYDSYTERDKNVLHGIHTKYYEHSSHRSGRIAANYVPHSDKANAKNVNDIEYLINNINNVNIESINVEDISIDKDFLMKHTCQIIKNNANYIEYLTISDSLGEKLNHLDDKKKSSFNPTLEEKYIQVNIMLFKELKKQKKINIVYSHILNKLIKELYHFREEKKYLKKKISLLQKMNNSKQDKHIRLDEKKKKKKSNSSYLKRKPTYYPTCNIQGDYYHQSEKNNCVSLKWGNNNTISNTFSLCKKEDLINSSTGENMYIVPNNLSNFDELQPDLVIRKAENDELNNIPIFFLNS</sequence>
<gene>
    <name evidence="4" type="ORF">POVCU1_021090</name>
</gene>
<protein>
    <submittedName>
        <fullName evidence="4">Regulator of chromosome condensation, putative</fullName>
    </submittedName>
</protein>
<name>A0A1A8WFK0_PLAOA</name>
<organism evidence="4 5">
    <name type="scientific">Plasmodium ovale curtisi</name>
    <dbReference type="NCBI Taxonomy" id="864141"/>
    <lineage>
        <taxon>Eukaryota</taxon>
        <taxon>Sar</taxon>
        <taxon>Alveolata</taxon>
        <taxon>Apicomplexa</taxon>
        <taxon>Aconoidasida</taxon>
        <taxon>Haemosporida</taxon>
        <taxon>Plasmodiidae</taxon>
        <taxon>Plasmodium</taxon>
        <taxon>Plasmodium (Plasmodium)</taxon>
    </lineage>
</organism>
<dbReference type="SUPFAM" id="SSF50985">
    <property type="entry name" value="RCC1/BLIP-II"/>
    <property type="match status" value="2"/>
</dbReference>
<feature type="repeat" description="RCC1" evidence="2">
    <location>
        <begin position="130"/>
        <end position="180"/>
    </location>
</feature>
<dbReference type="InterPro" id="IPR009091">
    <property type="entry name" value="RCC1/BLIP-II"/>
</dbReference>
<feature type="region of interest" description="Disordered" evidence="3">
    <location>
        <begin position="540"/>
        <end position="572"/>
    </location>
</feature>
<feature type="region of interest" description="Disordered" evidence="3">
    <location>
        <begin position="295"/>
        <end position="318"/>
    </location>
</feature>
<dbReference type="PANTHER" id="PTHR22872">
    <property type="entry name" value="BTK-BINDING PROTEIN-RELATED"/>
    <property type="match status" value="1"/>
</dbReference>
<dbReference type="Gene3D" id="2.130.10.30">
    <property type="entry name" value="Regulator of chromosome condensation 1/beta-lactamase-inhibitor protein II"/>
    <property type="match status" value="2"/>
</dbReference>
<feature type="region of interest" description="Disordered" evidence="3">
    <location>
        <begin position="239"/>
        <end position="277"/>
    </location>
</feature>